<comment type="subcellular location">
    <subcellularLocation>
        <location evidence="9">Lysosome membrane</location>
        <topology evidence="9">Peripheral membrane protein</topology>
    </subcellularLocation>
    <subcellularLocation>
        <location evidence="1">Secreted</location>
    </subcellularLocation>
</comment>
<accession>A0A151R141</accession>
<evidence type="ECO:0000256" key="6">
    <source>
        <dbReference type="ARBA" id="ARBA00023136"/>
    </source>
</evidence>
<dbReference type="Pfam" id="PF03662">
    <property type="entry name" value="Glyco_hydro_79n"/>
    <property type="match status" value="1"/>
</dbReference>
<keyword evidence="5" id="KW-0378">Hydrolase</keyword>
<evidence type="ECO:0000256" key="11">
    <source>
        <dbReference type="SAM" id="SignalP"/>
    </source>
</evidence>
<dbReference type="OrthoDB" id="726732at2759"/>
<dbReference type="AlphaFoldDB" id="A0A151R141"/>
<evidence type="ECO:0000256" key="2">
    <source>
        <dbReference type="ARBA" id="ARBA00009800"/>
    </source>
</evidence>
<comment type="similarity">
    <text evidence="2">Belongs to the glycosyl hydrolase 79 family.</text>
</comment>
<keyword evidence="3" id="KW-0964">Secreted</keyword>
<evidence type="ECO:0000256" key="7">
    <source>
        <dbReference type="ARBA" id="ARBA00023180"/>
    </source>
</evidence>
<dbReference type="PANTHER" id="PTHR14363">
    <property type="entry name" value="HEPARANASE-RELATED"/>
    <property type="match status" value="1"/>
</dbReference>
<keyword evidence="6" id="KW-0472">Membrane</keyword>
<keyword evidence="13" id="KW-1185">Reference proteome</keyword>
<keyword evidence="4 11" id="KW-0732">Signal</keyword>
<evidence type="ECO:0000313" key="12">
    <source>
        <dbReference type="EMBL" id="KYP36212.1"/>
    </source>
</evidence>
<keyword evidence="7" id="KW-0325">Glycoprotein</keyword>
<dbReference type="GO" id="GO:0005576">
    <property type="term" value="C:extracellular region"/>
    <property type="evidence" value="ECO:0007669"/>
    <property type="project" value="UniProtKB-SubCell"/>
</dbReference>
<dbReference type="PANTHER" id="PTHR14363:SF17">
    <property type="entry name" value="HEPARANASE-LIKE PROTEIN 3"/>
    <property type="match status" value="1"/>
</dbReference>
<evidence type="ECO:0000256" key="1">
    <source>
        <dbReference type="ARBA" id="ARBA00004613"/>
    </source>
</evidence>
<comment type="function">
    <text evidence="10">Endoglycosidase which is a cell surface and extracellular matrix-degrading enzyme. Cleaves heparan sulfate proteoglycans (HSPGs) into heparan sulfate side chains and core proteoglycans.</text>
</comment>
<proteinExistence type="inferred from homology"/>
<evidence type="ECO:0000256" key="5">
    <source>
        <dbReference type="ARBA" id="ARBA00022801"/>
    </source>
</evidence>
<dbReference type="InterPro" id="IPR017853">
    <property type="entry name" value="GH"/>
</dbReference>
<evidence type="ECO:0000256" key="9">
    <source>
        <dbReference type="ARBA" id="ARBA00023765"/>
    </source>
</evidence>
<dbReference type="InterPro" id="IPR005199">
    <property type="entry name" value="Glyco_hydro_79"/>
</dbReference>
<dbReference type="GO" id="GO:0004566">
    <property type="term" value="F:beta-glucuronidase activity"/>
    <property type="evidence" value="ECO:0007669"/>
    <property type="project" value="TreeGrafter"/>
</dbReference>
<dbReference type="GO" id="GO:0005765">
    <property type="term" value="C:lysosomal membrane"/>
    <property type="evidence" value="ECO:0007669"/>
    <property type="project" value="UniProtKB-SubCell"/>
</dbReference>
<keyword evidence="8" id="KW-0458">Lysosome</keyword>
<dbReference type="Proteomes" id="UP000075243">
    <property type="component" value="Unassembled WGS sequence"/>
</dbReference>
<dbReference type="FunFam" id="3.20.20.80:FF:000023">
    <property type="entry name" value="heparanase-like protein 3"/>
    <property type="match status" value="1"/>
</dbReference>
<protein>
    <submittedName>
        <fullName evidence="12">Heparanase-like protein 3</fullName>
    </submittedName>
</protein>
<dbReference type="Gramene" id="C.cajan_39436.t">
    <property type="protein sequence ID" value="C.cajan_39436.t"/>
    <property type="gene ID" value="C.cajan_39436"/>
</dbReference>
<gene>
    <name evidence="12" type="ORF">KK1_042692</name>
</gene>
<feature type="signal peptide" evidence="11">
    <location>
        <begin position="1"/>
        <end position="26"/>
    </location>
</feature>
<evidence type="ECO:0000256" key="4">
    <source>
        <dbReference type="ARBA" id="ARBA00022729"/>
    </source>
</evidence>
<evidence type="ECO:0000256" key="8">
    <source>
        <dbReference type="ARBA" id="ARBA00023228"/>
    </source>
</evidence>
<sequence>MCTPNQLVALCLWLHLTCFSFIFGNAVTVGKDATVQGTVVIDDKSVIGNIDDDFVCATLDWWPPEKCDYGRCSWGLASLLNLDLNNPILLNAVKAFSPLKLRLGGSLQDKVIYGTEDSHQPCTPFVRSDSEMFGFTQGCLLMHRWDELNSFFEKAGAKIIFGLNALAGKSIEGNSATGPWNSTNAESFIRYTVGKGYTIYGWELGNELSGGGVGTSIAADQYASDVADLRNIVYNAYGKIEHKPLVIAPGGFYDANWFKEFVSKARKSMDVVTHHIYNLGPGVDEHLVEKILDPSYLDGVANIFKGLKDILGNTGTSATAWVGESGGAYNSGHHLVSDTFVYSFWYLDQLGMSAAYDTKTYCRQTLIGGNYGLLNTTNLQPNPDYYSALLWHRLMGRNVLSTTFSGTIKIRAYAHCAKQSKGIAILLINLDGNTTVEAGATFNYNGKSLRHRKMSIHSEMMNLPVASGTAREEYHLTPQGGDIHSQIMVLNGNALSVNSAGEIPPLEPLYVNSSEPIRVDPFSIVFVHLPYAVVAACG</sequence>
<dbReference type="Gene3D" id="3.20.20.80">
    <property type="entry name" value="Glycosidases"/>
    <property type="match status" value="1"/>
</dbReference>
<evidence type="ECO:0000256" key="10">
    <source>
        <dbReference type="ARBA" id="ARBA00055929"/>
    </source>
</evidence>
<dbReference type="STRING" id="3821.A0A151R141"/>
<evidence type="ECO:0000313" key="13">
    <source>
        <dbReference type="Proteomes" id="UP000075243"/>
    </source>
</evidence>
<reference evidence="12" key="1">
    <citation type="journal article" date="2012" name="Nat. Biotechnol.">
        <title>Draft genome sequence of pigeonpea (Cajanus cajan), an orphan legume crop of resource-poor farmers.</title>
        <authorList>
            <person name="Varshney R.K."/>
            <person name="Chen W."/>
            <person name="Li Y."/>
            <person name="Bharti A.K."/>
            <person name="Saxena R.K."/>
            <person name="Schlueter J.A."/>
            <person name="Donoghue M.T."/>
            <person name="Azam S."/>
            <person name="Fan G."/>
            <person name="Whaley A.M."/>
            <person name="Farmer A.D."/>
            <person name="Sheridan J."/>
            <person name="Iwata A."/>
            <person name="Tuteja R."/>
            <person name="Penmetsa R.V."/>
            <person name="Wu W."/>
            <person name="Upadhyaya H.D."/>
            <person name="Yang S.P."/>
            <person name="Shah T."/>
            <person name="Saxena K.B."/>
            <person name="Michael T."/>
            <person name="McCombie W.R."/>
            <person name="Yang B."/>
            <person name="Zhang G."/>
            <person name="Yang H."/>
            <person name="Wang J."/>
            <person name="Spillane C."/>
            <person name="Cook D.R."/>
            <person name="May G.D."/>
            <person name="Xu X."/>
            <person name="Jackson S.A."/>
        </authorList>
    </citation>
    <scope>NUCLEOTIDE SEQUENCE [LARGE SCALE GENOMIC DNA]</scope>
</reference>
<evidence type="ECO:0000256" key="3">
    <source>
        <dbReference type="ARBA" id="ARBA00022525"/>
    </source>
</evidence>
<feature type="chain" id="PRO_5007587645" evidence="11">
    <location>
        <begin position="27"/>
        <end position="538"/>
    </location>
</feature>
<organism evidence="12 13">
    <name type="scientific">Cajanus cajan</name>
    <name type="common">Pigeon pea</name>
    <name type="synonym">Cajanus indicus</name>
    <dbReference type="NCBI Taxonomy" id="3821"/>
    <lineage>
        <taxon>Eukaryota</taxon>
        <taxon>Viridiplantae</taxon>
        <taxon>Streptophyta</taxon>
        <taxon>Embryophyta</taxon>
        <taxon>Tracheophyta</taxon>
        <taxon>Spermatophyta</taxon>
        <taxon>Magnoliopsida</taxon>
        <taxon>eudicotyledons</taxon>
        <taxon>Gunneridae</taxon>
        <taxon>Pentapetalae</taxon>
        <taxon>rosids</taxon>
        <taxon>fabids</taxon>
        <taxon>Fabales</taxon>
        <taxon>Fabaceae</taxon>
        <taxon>Papilionoideae</taxon>
        <taxon>50 kb inversion clade</taxon>
        <taxon>NPAAA clade</taxon>
        <taxon>indigoferoid/millettioid clade</taxon>
        <taxon>Phaseoleae</taxon>
        <taxon>Cajanus</taxon>
    </lineage>
</organism>
<name>A0A151R141_CAJCA</name>
<dbReference type="OMA" id="WHKLMGR"/>
<dbReference type="SUPFAM" id="SSF51445">
    <property type="entry name" value="(Trans)glycosidases"/>
    <property type="match status" value="1"/>
</dbReference>
<dbReference type="EMBL" id="KQ484249">
    <property type="protein sequence ID" value="KYP36212.1"/>
    <property type="molecule type" value="Genomic_DNA"/>
</dbReference>
<dbReference type="GO" id="GO:0009505">
    <property type="term" value="C:plant-type cell wall"/>
    <property type="evidence" value="ECO:0007669"/>
    <property type="project" value="TreeGrafter"/>
</dbReference>